<evidence type="ECO:0000313" key="5">
    <source>
        <dbReference type="Proteomes" id="UP000533476"/>
    </source>
</evidence>
<evidence type="ECO:0000256" key="1">
    <source>
        <dbReference type="ARBA" id="ARBA00008168"/>
    </source>
</evidence>
<reference evidence="4 5" key="1">
    <citation type="submission" date="2020-04" db="EMBL/GenBank/DDBJ databases">
        <authorList>
            <person name="Zhang R."/>
            <person name="Schippers A."/>
        </authorList>
    </citation>
    <scope>NUCLEOTIDE SEQUENCE [LARGE SCALE GENOMIC DNA]</scope>
    <source>
        <strain evidence="4 5">DSM 109850</strain>
    </source>
</reference>
<evidence type="ECO:0000256" key="3">
    <source>
        <dbReference type="HAMAP-Rule" id="MF_00262"/>
    </source>
</evidence>
<evidence type="ECO:0000313" key="4">
    <source>
        <dbReference type="EMBL" id="NMP21240.1"/>
    </source>
</evidence>
<dbReference type="EMBL" id="JABBVZ010000005">
    <property type="protein sequence ID" value="NMP21240.1"/>
    <property type="molecule type" value="Genomic_DNA"/>
</dbReference>
<dbReference type="GO" id="GO:0051301">
    <property type="term" value="P:cell division"/>
    <property type="evidence" value="ECO:0007669"/>
    <property type="project" value="UniProtKB-KW"/>
</dbReference>
<proteinExistence type="inferred from homology"/>
<dbReference type="RefSeq" id="WP_169096383.1">
    <property type="nucleotide sequence ID" value="NZ_JABBVZ010000005.1"/>
</dbReference>
<evidence type="ECO:0000256" key="2">
    <source>
        <dbReference type="ARBA" id="ARBA00025265"/>
    </source>
</evidence>
<dbReference type="GO" id="GO:0032955">
    <property type="term" value="P:regulation of division septum assembly"/>
    <property type="evidence" value="ECO:0007669"/>
    <property type="project" value="InterPro"/>
</dbReference>
<comment type="similarity">
    <text evidence="1 3">Belongs to the MinE family.</text>
</comment>
<keyword evidence="3" id="KW-0131">Cell cycle</keyword>
<protein>
    <recommendedName>
        <fullName evidence="3">Cell division topological specificity factor</fullName>
    </recommendedName>
</protein>
<dbReference type="NCBIfam" id="TIGR01215">
    <property type="entry name" value="minE"/>
    <property type="match status" value="1"/>
</dbReference>
<accession>A0A7Y0L2L6</accession>
<dbReference type="AlphaFoldDB" id="A0A7Y0L2L6"/>
<dbReference type="HAMAP" id="MF_00262">
    <property type="entry name" value="MinE"/>
    <property type="match status" value="1"/>
</dbReference>
<dbReference type="Proteomes" id="UP000533476">
    <property type="component" value="Unassembled WGS sequence"/>
</dbReference>
<comment type="function">
    <text evidence="2 3">Prevents the cell division inhibition by proteins MinC and MinD at internal division sites while permitting inhibition at polar sites. This ensures cell division at the proper site by restricting the formation of a division septum at the midpoint of the long axis of the cell.</text>
</comment>
<organism evidence="4 5">
    <name type="scientific">Sulfobacillus harzensis</name>
    <dbReference type="NCBI Taxonomy" id="2729629"/>
    <lineage>
        <taxon>Bacteria</taxon>
        <taxon>Bacillati</taxon>
        <taxon>Bacillota</taxon>
        <taxon>Clostridia</taxon>
        <taxon>Eubacteriales</taxon>
        <taxon>Clostridiales Family XVII. Incertae Sedis</taxon>
        <taxon>Sulfobacillus</taxon>
    </lineage>
</organism>
<name>A0A7Y0L2L6_9FIRM</name>
<dbReference type="InterPro" id="IPR005527">
    <property type="entry name" value="MinE"/>
</dbReference>
<dbReference type="Gene3D" id="3.30.1070.10">
    <property type="entry name" value="Cell division topological specificity factor MinE"/>
    <property type="match status" value="1"/>
</dbReference>
<gene>
    <name evidence="3 4" type="primary">minE</name>
    <name evidence="4" type="ORF">HIJ39_02545</name>
</gene>
<keyword evidence="5" id="KW-1185">Reference proteome</keyword>
<dbReference type="Pfam" id="PF03776">
    <property type="entry name" value="MinE"/>
    <property type="match status" value="1"/>
</dbReference>
<comment type="caution">
    <text evidence="4">The sequence shown here is derived from an EMBL/GenBank/DDBJ whole genome shotgun (WGS) entry which is preliminary data.</text>
</comment>
<keyword evidence="3 4" id="KW-0132">Cell division</keyword>
<dbReference type="InterPro" id="IPR036707">
    <property type="entry name" value="MinE_sf"/>
</dbReference>
<sequence length="91" mass="10299">MFDLFARVFGRDDASKEVAKERLRLVLVHDRASLSPQALENLKNDLVKVISQYLDIDDQGFQVDFSRHDDAMALVANIPIRKKAATGRNTL</sequence>
<dbReference type="SUPFAM" id="SSF55229">
    <property type="entry name" value="Cell division protein MinE topological specificity domain"/>
    <property type="match status" value="1"/>
</dbReference>